<dbReference type="NCBIfam" id="NF033516">
    <property type="entry name" value="transpos_IS3"/>
    <property type="match status" value="1"/>
</dbReference>
<dbReference type="AlphaFoldDB" id="A0A3M8PRK8"/>
<dbReference type="Proteomes" id="UP000280507">
    <property type="component" value="Unassembled WGS sequence"/>
</dbReference>
<dbReference type="EMBL" id="RIZG01000023">
    <property type="protein sequence ID" value="RNF46638.1"/>
    <property type="molecule type" value="Genomic_DNA"/>
</dbReference>
<feature type="domain" description="Integrase catalytic" evidence="1">
    <location>
        <begin position="242"/>
        <end position="403"/>
    </location>
</feature>
<sequence>MATSGIKCIKRTQRDYSMAFKLGVVERVEKGEMTYKQAQVHFGIQGRSTVLVWLRKHGKLDWSKPFLYPLMPNSKETPAEKIKRLERELADEKLKNQVLNGMVDIMDKEYGAGLRKKLFIRYIWQAKERQQVSLAGACRVFGISRQAVYQSVARWEARREELAPVKEKVLYWRQFMPRLGAKKLYRLIKSDLLEAGIKLGRDGLFNYLRKEGLLVKPKKSFTKTTFSKHWMRKHPNLLKDKEITRPGEVLVSDITYVESTEGVHYLSLVTDAYSREIVGHHLSRDMKAVQVVKALKMAVKGNDFYRGAIHHSDRGLQYCSETYQSELSKAGIMPSMTDGYDCYQNALAERVNGILKQEFLIYDCKTFEDLAVLIDESVNTYNHLRPHLSLKMKTPNQVRKEKGQLQELA</sequence>
<dbReference type="GO" id="GO:0003676">
    <property type="term" value="F:nucleic acid binding"/>
    <property type="evidence" value="ECO:0007669"/>
    <property type="project" value="InterPro"/>
</dbReference>
<accession>A0A3M8PRK8</accession>
<protein>
    <submittedName>
        <fullName evidence="2">IS3 family transposase</fullName>
    </submittedName>
</protein>
<dbReference type="InterPro" id="IPR001584">
    <property type="entry name" value="Integrase_cat-core"/>
</dbReference>
<dbReference type="InterPro" id="IPR050900">
    <property type="entry name" value="Transposase_IS3/IS150/IS904"/>
</dbReference>
<dbReference type="PANTHER" id="PTHR46889">
    <property type="entry name" value="TRANSPOSASE INSF FOR INSERTION SEQUENCE IS3B-RELATED"/>
    <property type="match status" value="1"/>
</dbReference>
<dbReference type="SUPFAM" id="SSF53098">
    <property type="entry name" value="Ribonuclease H-like"/>
    <property type="match status" value="1"/>
</dbReference>
<dbReference type="PANTHER" id="PTHR46889:SF5">
    <property type="entry name" value="INTEGRASE PROTEIN"/>
    <property type="match status" value="1"/>
</dbReference>
<dbReference type="Pfam" id="PF00665">
    <property type="entry name" value="rve"/>
    <property type="match status" value="1"/>
</dbReference>
<organism evidence="2 3">
    <name type="scientific">Marinomonas hwangdonensis</name>
    <dbReference type="NCBI Taxonomy" id="1053647"/>
    <lineage>
        <taxon>Bacteria</taxon>
        <taxon>Pseudomonadati</taxon>
        <taxon>Pseudomonadota</taxon>
        <taxon>Gammaproteobacteria</taxon>
        <taxon>Oceanospirillales</taxon>
        <taxon>Oceanospirillaceae</taxon>
        <taxon>Marinomonas</taxon>
    </lineage>
</organism>
<dbReference type="OrthoDB" id="9813126at2"/>
<dbReference type="RefSeq" id="WP_123096908.1">
    <property type="nucleotide sequence ID" value="NZ_RIZG01000023.1"/>
</dbReference>
<dbReference type="PROSITE" id="PS50994">
    <property type="entry name" value="INTEGRASE"/>
    <property type="match status" value="1"/>
</dbReference>
<evidence type="ECO:0000313" key="2">
    <source>
        <dbReference type="EMBL" id="RNF46638.1"/>
    </source>
</evidence>
<dbReference type="InterPro" id="IPR012337">
    <property type="entry name" value="RNaseH-like_sf"/>
</dbReference>
<dbReference type="Pfam" id="PF13333">
    <property type="entry name" value="rve_2"/>
    <property type="match status" value="1"/>
</dbReference>
<dbReference type="InterPro" id="IPR048020">
    <property type="entry name" value="Transpos_IS3"/>
</dbReference>
<proteinExistence type="predicted"/>
<reference evidence="2 3" key="1">
    <citation type="journal article" date="2012" name="Int. J. Syst. Evol. Microbiol.">
        <title>Marinomonas hwangdonensis sp. nov., isolated from seawater.</title>
        <authorList>
            <person name="Jung Y.T."/>
            <person name="Oh T.K."/>
            <person name="Yoon J.H."/>
        </authorList>
    </citation>
    <scope>NUCLEOTIDE SEQUENCE [LARGE SCALE GENOMIC DNA]</scope>
    <source>
        <strain evidence="2 3">HDW-15</strain>
    </source>
</reference>
<evidence type="ECO:0000259" key="1">
    <source>
        <dbReference type="PROSITE" id="PS50994"/>
    </source>
</evidence>
<dbReference type="GO" id="GO:0015074">
    <property type="term" value="P:DNA integration"/>
    <property type="evidence" value="ECO:0007669"/>
    <property type="project" value="InterPro"/>
</dbReference>
<keyword evidence="3" id="KW-1185">Reference proteome</keyword>
<evidence type="ECO:0000313" key="3">
    <source>
        <dbReference type="Proteomes" id="UP000280507"/>
    </source>
</evidence>
<comment type="caution">
    <text evidence="2">The sequence shown here is derived from an EMBL/GenBank/DDBJ whole genome shotgun (WGS) entry which is preliminary data.</text>
</comment>
<dbReference type="SUPFAM" id="SSF46689">
    <property type="entry name" value="Homeodomain-like"/>
    <property type="match status" value="1"/>
</dbReference>
<gene>
    <name evidence="2" type="ORF">EBI00_15900</name>
</gene>
<dbReference type="Gene3D" id="3.30.420.10">
    <property type="entry name" value="Ribonuclease H-like superfamily/Ribonuclease H"/>
    <property type="match status" value="1"/>
</dbReference>
<name>A0A3M8PRK8_9GAMM</name>
<dbReference type="InterPro" id="IPR009057">
    <property type="entry name" value="Homeodomain-like_sf"/>
</dbReference>
<dbReference type="InterPro" id="IPR036397">
    <property type="entry name" value="RNaseH_sf"/>
</dbReference>